<dbReference type="AlphaFoldDB" id="A0A0P9K264"/>
<reference evidence="2 3" key="1">
    <citation type="submission" date="2015-09" db="EMBL/GenBank/DDBJ databases">
        <title>Genome announcement of multiple Pseudomonas syringae strains.</title>
        <authorList>
            <person name="Thakur S."/>
            <person name="Wang P.W."/>
            <person name="Gong Y."/>
            <person name="Weir B.S."/>
            <person name="Guttman D.S."/>
        </authorList>
    </citation>
    <scope>NUCLEOTIDE SEQUENCE [LARGE SCALE GENOMIC DNA]</scope>
    <source>
        <strain evidence="2 3">ICMP4303</strain>
    </source>
</reference>
<proteinExistence type="predicted"/>
<sequence length="70" mass="7543">MAGFFVLAGPRHFLAEVRVDSRRLSARGDGDQPTNCDPQYGEIVPSKPTAIANNKKPINESPSLPMSVSC</sequence>
<evidence type="ECO:0000313" key="3">
    <source>
        <dbReference type="Proteomes" id="UP000050425"/>
    </source>
</evidence>
<organism evidence="2 3">
    <name type="scientific">Pseudomonas syringae pv. antirrhini</name>
    <dbReference type="NCBI Taxonomy" id="251702"/>
    <lineage>
        <taxon>Bacteria</taxon>
        <taxon>Pseudomonadati</taxon>
        <taxon>Pseudomonadota</taxon>
        <taxon>Gammaproteobacteria</taxon>
        <taxon>Pseudomonadales</taxon>
        <taxon>Pseudomonadaceae</taxon>
        <taxon>Pseudomonas</taxon>
    </lineage>
</organism>
<protein>
    <submittedName>
        <fullName evidence="2">Uncharacterized protein</fullName>
    </submittedName>
</protein>
<feature type="compositionally biased region" description="Polar residues" evidence="1">
    <location>
        <begin position="60"/>
        <end position="70"/>
    </location>
</feature>
<dbReference type="EMBL" id="LJPT01000078">
    <property type="protein sequence ID" value="KPW49026.1"/>
    <property type="molecule type" value="Genomic_DNA"/>
</dbReference>
<gene>
    <name evidence="2" type="ORF">ALO88_101730</name>
</gene>
<dbReference type="Proteomes" id="UP000050425">
    <property type="component" value="Unassembled WGS sequence"/>
</dbReference>
<accession>A0A0P9K264</accession>
<evidence type="ECO:0000313" key="2">
    <source>
        <dbReference type="EMBL" id="KPW49026.1"/>
    </source>
</evidence>
<dbReference type="PATRIC" id="fig|251702.3.peg.5460"/>
<name>A0A0P9K264_9PSED</name>
<feature type="region of interest" description="Disordered" evidence="1">
    <location>
        <begin position="25"/>
        <end position="70"/>
    </location>
</feature>
<evidence type="ECO:0000256" key="1">
    <source>
        <dbReference type="SAM" id="MobiDB-lite"/>
    </source>
</evidence>
<comment type="caution">
    <text evidence="2">The sequence shown here is derived from an EMBL/GenBank/DDBJ whole genome shotgun (WGS) entry which is preliminary data.</text>
</comment>